<organism evidence="2 3">
    <name type="scientific">Peronospora matthiolae</name>
    <dbReference type="NCBI Taxonomy" id="2874970"/>
    <lineage>
        <taxon>Eukaryota</taxon>
        <taxon>Sar</taxon>
        <taxon>Stramenopiles</taxon>
        <taxon>Oomycota</taxon>
        <taxon>Peronosporomycetes</taxon>
        <taxon>Peronosporales</taxon>
        <taxon>Peronosporaceae</taxon>
        <taxon>Peronospora</taxon>
    </lineage>
</organism>
<protein>
    <recommendedName>
        <fullName evidence="4">Phosphoglycerate mutase</fullName>
    </recommendedName>
</protein>
<dbReference type="InterPro" id="IPR029033">
    <property type="entry name" value="His_PPase_superfam"/>
</dbReference>
<evidence type="ECO:0008006" key="4">
    <source>
        <dbReference type="Google" id="ProtNLM"/>
    </source>
</evidence>
<gene>
    <name evidence="2" type="ORF">PM001_LOCUS1619</name>
</gene>
<keyword evidence="1" id="KW-0732">Signal</keyword>
<dbReference type="CDD" id="cd07067">
    <property type="entry name" value="HP_PGM_like"/>
    <property type="match status" value="1"/>
</dbReference>
<dbReference type="GO" id="GO:0016791">
    <property type="term" value="F:phosphatase activity"/>
    <property type="evidence" value="ECO:0007669"/>
    <property type="project" value="TreeGrafter"/>
</dbReference>
<dbReference type="Pfam" id="PF00300">
    <property type="entry name" value="His_Phos_1"/>
    <property type="match status" value="1"/>
</dbReference>
<dbReference type="GO" id="GO:0005737">
    <property type="term" value="C:cytoplasm"/>
    <property type="evidence" value="ECO:0007669"/>
    <property type="project" value="TreeGrafter"/>
</dbReference>
<proteinExistence type="predicted"/>
<feature type="signal peptide" evidence="1">
    <location>
        <begin position="1"/>
        <end position="18"/>
    </location>
</feature>
<dbReference type="Proteomes" id="UP001162060">
    <property type="component" value="Unassembled WGS sequence"/>
</dbReference>
<name>A0AAV1T5J7_9STRA</name>
<dbReference type="InterPro" id="IPR013078">
    <property type="entry name" value="His_Pase_superF_clade-1"/>
</dbReference>
<evidence type="ECO:0000313" key="2">
    <source>
        <dbReference type="EMBL" id="CAK7898326.1"/>
    </source>
</evidence>
<evidence type="ECO:0000256" key="1">
    <source>
        <dbReference type="SAM" id="SignalP"/>
    </source>
</evidence>
<feature type="chain" id="PRO_5043931648" description="Phosphoglycerate mutase" evidence="1">
    <location>
        <begin position="19"/>
        <end position="280"/>
    </location>
</feature>
<dbReference type="SUPFAM" id="SSF53254">
    <property type="entry name" value="Phosphoglycerate mutase-like"/>
    <property type="match status" value="1"/>
</dbReference>
<sequence length="280" mass="30934">MLNLIVCTLLLAIAPVRGEQSTSTSFHYRPGFFVQGDSSQVVPTTNLPRMGLVEGKTWHDVQAEIDAKQREGVEVKLIVFLRHGEGIHNVAIAQYGAAWDTVGRDPKFTDAPLTALGMQQAGAASVVLNAAVADGLHLQHVVISPLERTLRTFTIAYQNQTAGITKEPMELAREILGVFTCDKRRSISEKRMEYPEVDFSSIASNEDPWWRADHRETDAEMKVRATKLLELIFDTTTAQTVGVVSHSVFGAALLRAIGHHEYALDTATFLPLLIERVKTD</sequence>
<evidence type="ECO:0000313" key="3">
    <source>
        <dbReference type="Proteomes" id="UP001162060"/>
    </source>
</evidence>
<dbReference type="Gene3D" id="3.40.50.1240">
    <property type="entry name" value="Phosphoglycerate mutase-like"/>
    <property type="match status" value="1"/>
</dbReference>
<reference evidence="2" key="1">
    <citation type="submission" date="2024-01" db="EMBL/GenBank/DDBJ databases">
        <authorList>
            <person name="Webb A."/>
        </authorList>
    </citation>
    <scope>NUCLEOTIDE SEQUENCE</scope>
    <source>
        <strain evidence="2">Pm1</strain>
    </source>
</reference>
<dbReference type="PANTHER" id="PTHR48100:SF1">
    <property type="entry name" value="HISTIDINE PHOSPHATASE FAMILY PROTEIN-RELATED"/>
    <property type="match status" value="1"/>
</dbReference>
<dbReference type="AlphaFoldDB" id="A0AAV1T5J7"/>
<accession>A0AAV1T5J7</accession>
<dbReference type="InterPro" id="IPR050275">
    <property type="entry name" value="PGM_Phosphatase"/>
</dbReference>
<dbReference type="SMART" id="SM00855">
    <property type="entry name" value="PGAM"/>
    <property type="match status" value="1"/>
</dbReference>
<dbReference type="EMBL" id="CAKLBY020000016">
    <property type="protein sequence ID" value="CAK7898326.1"/>
    <property type="molecule type" value="Genomic_DNA"/>
</dbReference>
<comment type="caution">
    <text evidence="2">The sequence shown here is derived from an EMBL/GenBank/DDBJ whole genome shotgun (WGS) entry which is preliminary data.</text>
</comment>
<dbReference type="PANTHER" id="PTHR48100">
    <property type="entry name" value="BROAD-SPECIFICITY PHOSPHATASE YOR283W-RELATED"/>
    <property type="match status" value="1"/>
</dbReference>